<dbReference type="NCBIfam" id="TIGR00563">
    <property type="entry name" value="rsmB"/>
    <property type="match status" value="1"/>
</dbReference>
<keyword evidence="9 13" id="KW-0694">RNA-binding</keyword>
<evidence type="ECO:0000256" key="12">
    <source>
        <dbReference type="ARBA" id="ARBA00047283"/>
    </source>
</evidence>
<sequence length="447" mass="49929">MTETPRQIAFFALRDVHRRGAYADVALDRWLRQSQLEGVDRRFVTELVYGSVRRMRSLDFRIDQLAKKPADQQPPDLRTILHLGLYQLHYLDQVRAAAAVDTTVELAKTNGFRGLAGFVNGLLRSSHRRSENRPFPDPAPASAIERLGIEYSYPDWIVEGWLTELGEAETEELCAFFNQTPTIDLRVNPLRTTRAEVEAQLQAWGVEVQPLPYSPQGLRLTGSIGAIEKLPGFREGHWVVQDSSAQLVAYLLNPQPDEMIIDACAAPGGKTTHIAELMGDRGVVVACDRTPSRLKKLIYNTERLGLESVQICIADSRDFLDFDGKADRVLLDAPCSGLGTLHRHADARWRQTPESVQELTVLQGELLNATARWVKPGGTLVYSTCTLHRAENESAIAAFLDAHPDWSILPPAADSAIAPFASAEGWIKLWPHRHHMDGFFMVQLAKK</sequence>
<keyword evidence="4" id="KW-0963">Cytoplasm</keyword>
<dbReference type="EMBL" id="MJGC01000088">
    <property type="protein sequence ID" value="OEJ73475.1"/>
    <property type="molecule type" value="Genomic_DNA"/>
</dbReference>
<dbReference type="GO" id="GO:0005737">
    <property type="term" value="C:cytoplasm"/>
    <property type="evidence" value="ECO:0007669"/>
    <property type="project" value="UniProtKB-SubCell"/>
</dbReference>
<dbReference type="GO" id="GO:0006355">
    <property type="term" value="P:regulation of DNA-templated transcription"/>
    <property type="evidence" value="ECO:0007669"/>
    <property type="project" value="InterPro"/>
</dbReference>
<evidence type="ECO:0000256" key="9">
    <source>
        <dbReference type="ARBA" id="ARBA00022884"/>
    </source>
</evidence>
<dbReference type="GO" id="GO:0003723">
    <property type="term" value="F:RNA binding"/>
    <property type="evidence" value="ECO:0007669"/>
    <property type="project" value="UniProtKB-UniRule"/>
</dbReference>
<keyword evidence="5" id="KW-0698">rRNA processing</keyword>
<feature type="binding site" evidence="13">
    <location>
        <position position="332"/>
    </location>
    <ligand>
        <name>S-adenosyl-L-methionine</name>
        <dbReference type="ChEBI" id="CHEBI:59789"/>
    </ligand>
</feature>
<dbReference type="FunFam" id="3.40.50.150:FF:000257">
    <property type="entry name" value="16S rRNA methyltransferase"/>
    <property type="match status" value="1"/>
</dbReference>
<dbReference type="Pfam" id="PF01029">
    <property type="entry name" value="NusB"/>
    <property type="match status" value="1"/>
</dbReference>
<comment type="function">
    <text evidence="1">Specifically methylates the cytosine at position 967 (m5C967) of 16S rRNA.</text>
</comment>
<keyword evidence="7 13" id="KW-0808">Transferase</keyword>
<evidence type="ECO:0000256" key="2">
    <source>
        <dbReference type="ARBA" id="ARBA00004496"/>
    </source>
</evidence>
<proteinExistence type="inferred from homology"/>
<dbReference type="Pfam" id="PF22458">
    <property type="entry name" value="RsmF-B_ferredox"/>
    <property type="match status" value="1"/>
</dbReference>
<comment type="similarity">
    <text evidence="13">Belongs to the class I-like SAM-binding methyltransferase superfamily. RsmB/NOP family.</text>
</comment>
<dbReference type="InterPro" id="IPR035926">
    <property type="entry name" value="NusB-like_sf"/>
</dbReference>
<comment type="catalytic activity">
    <reaction evidence="12">
        <text>cytidine(967) in 16S rRNA + S-adenosyl-L-methionine = 5-methylcytidine(967) in 16S rRNA + S-adenosyl-L-homocysteine + H(+)</text>
        <dbReference type="Rhea" id="RHEA:42748"/>
        <dbReference type="Rhea" id="RHEA-COMP:10219"/>
        <dbReference type="Rhea" id="RHEA-COMP:10220"/>
        <dbReference type="ChEBI" id="CHEBI:15378"/>
        <dbReference type="ChEBI" id="CHEBI:57856"/>
        <dbReference type="ChEBI" id="CHEBI:59789"/>
        <dbReference type="ChEBI" id="CHEBI:74483"/>
        <dbReference type="ChEBI" id="CHEBI:82748"/>
        <dbReference type="EC" id="2.1.1.176"/>
    </reaction>
</comment>
<dbReference type="InterPro" id="IPR006027">
    <property type="entry name" value="NusB_RsmB_TIM44"/>
</dbReference>
<gene>
    <name evidence="15" type="ORF">BH720_19805</name>
</gene>
<dbReference type="CDD" id="cd02440">
    <property type="entry name" value="AdoMet_MTases"/>
    <property type="match status" value="1"/>
</dbReference>
<evidence type="ECO:0000256" key="7">
    <source>
        <dbReference type="ARBA" id="ARBA00022679"/>
    </source>
</evidence>
<reference evidence="15" key="1">
    <citation type="submission" date="2016-09" db="EMBL/GenBank/DDBJ databases">
        <title>Draft genome of thermotolerant cyanobacterium Desertifilum sp. strain IPPAS B-1220.</title>
        <authorList>
            <person name="Sinetova M.A."/>
            <person name="Bolakhan K."/>
            <person name="Zayadan B.K."/>
            <person name="Mironov K.S."/>
            <person name="Ustinova V."/>
            <person name="Kupriyanova E.V."/>
            <person name="Sidorov R.A."/>
            <person name="Skrypnik A.N."/>
            <person name="Gogoleva N.E."/>
            <person name="Gogolev Y.V."/>
            <person name="Los D.A."/>
        </authorList>
    </citation>
    <scope>NUCLEOTIDE SEQUENCE [LARGE SCALE GENOMIC DNA]</scope>
    <source>
        <strain evidence="15">IPPAS B-1220</strain>
    </source>
</reference>
<dbReference type="NCBIfam" id="NF011493">
    <property type="entry name" value="PRK14901.1"/>
    <property type="match status" value="1"/>
</dbReference>
<dbReference type="Gene3D" id="3.40.50.150">
    <property type="entry name" value="Vaccinia Virus protein VP39"/>
    <property type="match status" value="1"/>
</dbReference>
<dbReference type="PRINTS" id="PR02008">
    <property type="entry name" value="RCMTFAMILY"/>
</dbReference>
<dbReference type="SUPFAM" id="SSF48013">
    <property type="entry name" value="NusB-like"/>
    <property type="match status" value="1"/>
</dbReference>
<dbReference type="PROSITE" id="PS51686">
    <property type="entry name" value="SAM_MT_RSMB_NOP"/>
    <property type="match status" value="1"/>
</dbReference>
<dbReference type="InterPro" id="IPR049560">
    <property type="entry name" value="MeTrfase_RsmB-F_NOP2_cat"/>
</dbReference>
<feature type="binding site" evidence="13">
    <location>
        <begin position="264"/>
        <end position="270"/>
    </location>
    <ligand>
        <name>S-adenosyl-L-methionine</name>
        <dbReference type="ChEBI" id="CHEBI:59789"/>
    </ligand>
</feature>
<dbReference type="InterPro" id="IPR054728">
    <property type="entry name" value="RsmB-like_ferredoxin"/>
</dbReference>
<dbReference type="InterPro" id="IPR004573">
    <property type="entry name" value="rRNA_ssu_MeTfrase_B"/>
</dbReference>
<accession>A0A1E5QFL7</accession>
<comment type="subcellular location">
    <subcellularLocation>
        <location evidence="2">Cytoplasm</location>
    </subcellularLocation>
</comment>
<organism evidence="15">
    <name type="scientific">Desertifilum tharense IPPAS B-1220</name>
    <dbReference type="NCBI Taxonomy" id="1781255"/>
    <lineage>
        <taxon>Bacteria</taxon>
        <taxon>Bacillati</taxon>
        <taxon>Cyanobacteriota</taxon>
        <taxon>Cyanophyceae</taxon>
        <taxon>Desertifilales</taxon>
        <taxon>Desertifilaceae</taxon>
        <taxon>Desertifilum</taxon>
    </lineage>
</organism>
<evidence type="ECO:0000313" key="15">
    <source>
        <dbReference type="EMBL" id="OEJ73475.1"/>
    </source>
</evidence>
<dbReference type="SUPFAM" id="SSF53335">
    <property type="entry name" value="S-adenosyl-L-methionine-dependent methyltransferases"/>
    <property type="match status" value="1"/>
</dbReference>
<dbReference type="PANTHER" id="PTHR22807">
    <property type="entry name" value="NOP2 YEAST -RELATED NOL1/NOP2/FMU SUN DOMAIN-CONTAINING"/>
    <property type="match status" value="1"/>
</dbReference>
<protein>
    <recommendedName>
        <fullName evidence="3">16S rRNA (cytosine(967)-C(5))-methyltransferase</fullName>
        <ecNumber evidence="3">2.1.1.176</ecNumber>
    </recommendedName>
    <alternativeName>
        <fullName evidence="10">16S rRNA m5C967 methyltransferase</fullName>
    </alternativeName>
    <alternativeName>
        <fullName evidence="11">rRNA (cytosine-C(5)-)-methyltransferase RsmB</fullName>
    </alternativeName>
</protein>
<evidence type="ECO:0000256" key="10">
    <source>
        <dbReference type="ARBA" id="ARBA00030399"/>
    </source>
</evidence>
<dbReference type="PANTHER" id="PTHR22807:SF53">
    <property type="entry name" value="RIBOSOMAL RNA SMALL SUBUNIT METHYLTRANSFERASE B-RELATED"/>
    <property type="match status" value="1"/>
</dbReference>
<evidence type="ECO:0000256" key="1">
    <source>
        <dbReference type="ARBA" id="ARBA00002724"/>
    </source>
</evidence>
<evidence type="ECO:0000256" key="13">
    <source>
        <dbReference type="PROSITE-ProRule" id="PRU01023"/>
    </source>
</evidence>
<dbReference type="InterPro" id="IPR029063">
    <property type="entry name" value="SAM-dependent_MTases_sf"/>
</dbReference>
<evidence type="ECO:0000256" key="4">
    <source>
        <dbReference type="ARBA" id="ARBA00022490"/>
    </source>
</evidence>
<comment type="caution">
    <text evidence="15">The sequence shown here is derived from an EMBL/GenBank/DDBJ whole genome shotgun (WGS) entry which is preliminary data.</text>
</comment>
<dbReference type="GO" id="GO:0008649">
    <property type="term" value="F:rRNA methyltransferase activity"/>
    <property type="evidence" value="ECO:0007669"/>
    <property type="project" value="InterPro"/>
</dbReference>
<evidence type="ECO:0000259" key="14">
    <source>
        <dbReference type="PROSITE" id="PS51686"/>
    </source>
</evidence>
<feature type="binding site" evidence="13">
    <location>
        <position position="315"/>
    </location>
    <ligand>
        <name>S-adenosyl-L-methionine</name>
        <dbReference type="ChEBI" id="CHEBI:59789"/>
    </ligand>
</feature>
<feature type="domain" description="SAM-dependent MTase RsmB/NOP-type" evidence="14">
    <location>
        <begin position="173"/>
        <end position="447"/>
    </location>
</feature>
<name>A0A1E5QFL7_9CYAN</name>
<dbReference type="STRING" id="1781255.BH720_19805"/>
<dbReference type="NCBIfam" id="NF011494">
    <property type="entry name" value="PRK14902.1"/>
    <property type="match status" value="1"/>
</dbReference>
<feature type="binding site" evidence="13">
    <location>
        <position position="288"/>
    </location>
    <ligand>
        <name>S-adenosyl-L-methionine</name>
        <dbReference type="ChEBI" id="CHEBI:59789"/>
    </ligand>
</feature>
<evidence type="ECO:0000256" key="6">
    <source>
        <dbReference type="ARBA" id="ARBA00022603"/>
    </source>
</evidence>
<dbReference type="Gene3D" id="3.30.70.1170">
    <property type="entry name" value="Sun protein, domain 3"/>
    <property type="match status" value="1"/>
</dbReference>
<evidence type="ECO:0000256" key="8">
    <source>
        <dbReference type="ARBA" id="ARBA00022691"/>
    </source>
</evidence>
<dbReference type="Pfam" id="PF01189">
    <property type="entry name" value="Methyltr_RsmB-F"/>
    <property type="match status" value="1"/>
</dbReference>
<dbReference type="Gene3D" id="1.10.940.10">
    <property type="entry name" value="NusB-like"/>
    <property type="match status" value="1"/>
</dbReference>
<feature type="active site" description="Nucleophile" evidence="13">
    <location>
        <position position="385"/>
    </location>
</feature>
<dbReference type="OrthoDB" id="9810297at2"/>
<dbReference type="EC" id="2.1.1.176" evidence="3"/>
<dbReference type="InterPro" id="IPR023267">
    <property type="entry name" value="RCMT"/>
</dbReference>
<keyword evidence="6 13" id="KW-0489">Methyltransferase</keyword>
<evidence type="ECO:0000256" key="3">
    <source>
        <dbReference type="ARBA" id="ARBA00012140"/>
    </source>
</evidence>
<dbReference type="InterPro" id="IPR001678">
    <property type="entry name" value="MeTrfase_RsmB-F_NOP2_dom"/>
</dbReference>
<evidence type="ECO:0000256" key="11">
    <source>
        <dbReference type="ARBA" id="ARBA00031088"/>
    </source>
</evidence>
<dbReference type="RefSeq" id="WP_069968946.1">
    <property type="nucleotide sequence ID" value="NZ_CM124774.1"/>
</dbReference>
<dbReference type="AlphaFoldDB" id="A0A1E5QFL7"/>
<evidence type="ECO:0000256" key="5">
    <source>
        <dbReference type="ARBA" id="ARBA00022552"/>
    </source>
</evidence>
<keyword evidence="8 13" id="KW-0949">S-adenosyl-L-methionine</keyword>